<gene>
    <name evidence="11" type="ORF">GND95_07790</name>
</gene>
<evidence type="ECO:0000256" key="10">
    <source>
        <dbReference type="SAM" id="Phobius"/>
    </source>
</evidence>
<dbReference type="PANTHER" id="PTHR43823:SF3">
    <property type="entry name" value="MULTIDRUG EXPORT PROTEIN MEPA"/>
    <property type="match status" value="1"/>
</dbReference>
<dbReference type="CDD" id="cd13143">
    <property type="entry name" value="MATE_MepA_like"/>
    <property type="match status" value="1"/>
</dbReference>
<dbReference type="InterPro" id="IPR002528">
    <property type="entry name" value="MATE_fam"/>
</dbReference>
<evidence type="ECO:0000256" key="5">
    <source>
        <dbReference type="ARBA" id="ARBA00022475"/>
    </source>
</evidence>
<dbReference type="InterPro" id="IPR051327">
    <property type="entry name" value="MATE_MepA_subfamily"/>
</dbReference>
<dbReference type="RefSeq" id="WP_158740298.1">
    <property type="nucleotide sequence ID" value="NZ_JAFBEP010000008.1"/>
</dbReference>
<name>A0A7C8HGH7_9FIRM</name>
<keyword evidence="4" id="KW-0813">Transport</keyword>
<organism evidence="11 12">
    <name type="scientific">Defluviitalea raffinosedens</name>
    <dbReference type="NCBI Taxonomy" id="1450156"/>
    <lineage>
        <taxon>Bacteria</taxon>
        <taxon>Bacillati</taxon>
        <taxon>Bacillota</taxon>
        <taxon>Clostridia</taxon>
        <taxon>Lachnospirales</taxon>
        <taxon>Defluviitaleaceae</taxon>
        <taxon>Defluviitalea</taxon>
    </lineage>
</organism>
<proteinExistence type="inferred from homology"/>
<dbReference type="GO" id="GO:0046677">
    <property type="term" value="P:response to antibiotic"/>
    <property type="evidence" value="ECO:0007669"/>
    <property type="project" value="UniProtKB-KW"/>
</dbReference>
<feature type="transmembrane region" description="Helical" evidence="10">
    <location>
        <begin position="320"/>
        <end position="343"/>
    </location>
</feature>
<dbReference type="GO" id="GO:0005886">
    <property type="term" value="C:plasma membrane"/>
    <property type="evidence" value="ECO:0007669"/>
    <property type="project" value="UniProtKB-SubCell"/>
</dbReference>
<evidence type="ECO:0000256" key="9">
    <source>
        <dbReference type="ARBA" id="ARBA00023251"/>
    </source>
</evidence>
<keyword evidence="8 10" id="KW-0472">Membrane</keyword>
<feature type="transmembrane region" description="Helical" evidence="10">
    <location>
        <begin position="196"/>
        <end position="216"/>
    </location>
</feature>
<dbReference type="InterPro" id="IPR045070">
    <property type="entry name" value="MATE_MepA-like"/>
</dbReference>
<evidence type="ECO:0000256" key="4">
    <source>
        <dbReference type="ARBA" id="ARBA00022448"/>
    </source>
</evidence>
<dbReference type="InterPro" id="IPR048279">
    <property type="entry name" value="MdtK-like"/>
</dbReference>
<dbReference type="GO" id="GO:0015297">
    <property type="term" value="F:antiporter activity"/>
    <property type="evidence" value="ECO:0007669"/>
    <property type="project" value="InterPro"/>
</dbReference>
<sequence length="460" mass="50134">MTLKNDFTKGSIAKNILNLALPMTLAQLINLLYNIVDRIFIGRIPENATLSLTGLGLALPIITIITAFANLFGMGGAPLSAIARGRGDHEEAEHIMGNSFMLLFIFGVMLTLLGLLLKKPMLYLFGASDATFPYANEYITIYLLGSIFVMIGLGMNSFINSQGFGKIGMTTVLLGAVTNMILDPIFIFTLNMGVKGAAIATVISQFLSAAWILIFLRGKKTILKLKLCNLKLDKNLVCKITGLGLSGFMMAMTNSAVQIMCNASLQFYGGDLYVGVMTVLNSIREILTLPAKGLTDGAQPIISYNYGAGDYKRVSSAIKFMSITCVTEMVISWAILYTFPSFFISIFNSNAELIHAGLISLKIYFIGFFMMALQFSGQSVFVALGKSKQAVFFSIFRKIIIVVPLTLILPKLFNLGIYGLFLAEPISNIIGGIASFTTMLCIVHKEFKSEASKESKTFES</sequence>
<dbReference type="AlphaFoldDB" id="A0A7C8HGH7"/>
<comment type="subcellular location">
    <subcellularLocation>
        <location evidence="1">Cell membrane</location>
        <topology evidence="1">Multi-pass membrane protein</topology>
    </subcellularLocation>
</comment>
<feature type="transmembrane region" description="Helical" evidence="10">
    <location>
        <begin position="363"/>
        <end position="384"/>
    </location>
</feature>
<evidence type="ECO:0000313" key="12">
    <source>
        <dbReference type="Proteomes" id="UP000483018"/>
    </source>
</evidence>
<feature type="transmembrane region" description="Helical" evidence="10">
    <location>
        <begin position="100"/>
        <end position="118"/>
    </location>
</feature>
<evidence type="ECO:0000256" key="1">
    <source>
        <dbReference type="ARBA" id="ARBA00004651"/>
    </source>
</evidence>
<feature type="transmembrane region" description="Helical" evidence="10">
    <location>
        <begin position="171"/>
        <end position="190"/>
    </location>
</feature>
<evidence type="ECO:0000256" key="6">
    <source>
        <dbReference type="ARBA" id="ARBA00022692"/>
    </source>
</evidence>
<evidence type="ECO:0000256" key="3">
    <source>
        <dbReference type="ARBA" id="ARBA00022106"/>
    </source>
</evidence>
<reference evidence="11 12" key="1">
    <citation type="submission" date="2019-12" db="EMBL/GenBank/DDBJ databases">
        <title>Defluviitalea raffinosedens, isolated from a biogas fermenter, genome sequencing and characterization.</title>
        <authorList>
            <person name="Rettenmaier R."/>
            <person name="Schneider M."/>
            <person name="Neuhaus K."/>
            <person name="Liebl W."/>
            <person name="Zverlov V."/>
        </authorList>
    </citation>
    <scope>NUCLEOTIDE SEQUENCE [LARGE SCALE GENOMIC DNA]</scope>
    <source>
        <strain evidence="11 12">249c-K6</strain>
    </source>
</reference>
<dbReference type="PANTHER" id="PTHR43823">
    <property type="entry name" value="SPORULATION PROTEIN YKVU"/>
    <property type="match status" value="1"/>
</dbReference>
<protein>
    <recommendedName>
        <fullName evidence="3">Multidrug export protein MepA</fullName>
    </recommendedName>
</protein>
<keyword evidence="7 10" id="KW-1133">Transmembrane helix</keyword>
<keyword evidence="9" id="KW-0046">Antibiotic resistance</keyword>
<comment type="caution">
    <text evidence="11">The sequence shown here is derived from an EMBL/GenBank/DDBJ whole genome shotgun (WGS) entry which is preliminary data.</text>
</comment>
<dbReference type="NCBIfam" id="TIGR00797">
    <property type="entry name" value="matE"/>
    <property type="match status" value="1"/>
</dbReference>
<keyword evidence="12" id="KW-1185">Reference proteome</keyword>
<keyword evidence="6 10" id="KW-0812">Transmembrane</keyword>
<accession>A0A7C8HGH7</accession>
<evidence type="ECO:0000256" key="2">
    <source>
        <dbReference type="ARBA" id="ARBA00008417"/>
    </source>
</evidence>
<dbReference type="Proteomes" id="UP000483018">
    <property type="component" value="Unassembled WGS sequence"/>
</dbReference>
<evidence type="ECO:0000256" key="8">
    <source>
        <dbReference type="ARBA" id="ARBA00023136"/>
    </source>
</evidence>
<dbReference type="EMBL" id="WSLF01000006">
    <property type="protein sequence ID" value="KAE9634015.1"/>
    <property type="molecule type" value="Genomic_DNA"/>
</dbReference>
<comment type="similarity">
    <text evidence="2">Belongs to the multi antimicrobial extrusion (MATE) (TC 2.A.66.1) family. MepA subfamily.</text>
</comment>
<evidence type="ECO:0000313" key="11">
    <source>
        <dbReference type="EMBL" id="KAE9634015.1"/>
    </source>
</evidence>
<feature type="transmembrane region" description="Helical" evidence="10">
    <location>
        <begin position="12"/>
        <end position="35"/>
    </location>
</feature>
<feature type="transmembrane region" description="Helical" evidence="10">
    <location>
        <begin position="138"/>
        <end position="159"/>
    </location>
</feature>
<dbReference type="OrthoDB" id="9811110at2"/>
<dbReference type="GO" id="GO:0042910">
    <property type="term" value="F:xenobiotic transmembrane transporter activity"/>
    <property type="evidence" value="ECO:0007669"/>
    <property type="project" value="InterPro"/>
</dbReference>
<dbReference type="PIRSF" id="PIRSF006603">
    <property type="entry name" value="DinF"/>
    <property type="match status" value="1"/>
</dbReference>
<keyword evidence="5" id="KW-1003">Cell membrane</keyword>
<dbReference type="Pfam" id="PF01554">
    <property type="entry name" value="MatE"/>
    <property type="match status" value="2"/>
</dbReference>
<feature type="transmembrane region" description="Helical" evidence="10">
    <location>
        <begin position="55"/>
        <end position="79"/>
    </location>
</feature>
<evidence type="ECO:0000256" key="7">
    <source>
        <dbReference type="ARBA" id="ARBA00022989"/>
    </source>
</evidence>